<dbReference type="Gene3D" id="3.30.460.10">
    <property type="entry name" value="Beta Polymerase, domain 2"/>
    <property type="match status" value="1"/>
</dbReference>
<organism evidence="10 11">
    <name type="scientific">Desulforamulus putei DSM 12395</name>
    <dbReference type="NCBI Taxonomy" id="1121429"/>
    <lineage>
        <taxon>Bacteria</taxon>
        <taxon>Bacillati</taxon>
        <taxon>Bacillota</taxon>
        <taxon>Clostridia</taxon>
        <taxon>Eubacteriales</taxon>
        <taxon>Peptococcaceae</taxon>
        <taxon>Desulforamulus</taxon>
    </lineage>
</organism>
<evidence type="ECO:0000256" key="6">
    <source>
        <dbReference type="ARBA" id="ARBA00022842"/>
    </source>
</evidence>
<evidence type="ECO:0000256" key="2">
    <source>
        <dbReference type="ARBA" id="ARBA00022694"/>
    </source>
</evidence>
<dbReference type="Pfam" id="PF01743">
    <property type="entry name" value="PolyA_pol"/>
    <property type="match status" value="1"/>
</dbReference>
<evidence type="ECO:0000256" key="8">
    <source>
        <dbReference type="RuleBase" id="RU003953"/>
    </source>
</evidence>
<dbReference type="CDD" id="cd05398">
    <property type="entry name" value="NT_ClassII-CCAase"/>
    <property type="match status" value="1"/>
</dbReference>
<dbReference type="GO" id="GO:0000166">
    <property type="term" value="F:nucleotide binding"/>
    <property type="evidence" value="ECO:0007669"/>
    <property type="project" value="UniProtKB-KW"/>
</dbReference>
<dbReference type="InterPro" id="IPR002646">
    <property type="entry name" value="PolA_pol_head_dom"/>
</dbReference>
<keyword evidence="5" id="KW-0547">Nucleotide-binding</keyword>
<dbReference type="SMART" id="SM00471">
    <property type="entry name" value="HDc"/>
    <property type="match status" value="1"/>
</dbReference>
<dbReference type="STRING" id="1121429.SAMN02745133_02810"/>
<sequence length="472" mass="53139">MWELLSSIAKCAAQTGSEVYLVGGALRDLMMGLEPGDLDFAVSDHVFQLARQVAGERQGRLVTLDKERETLRVALPNQRHLDFSLFKGQTIEEDLRARDFTLNALALPLVPGIHKEAMGHLLDPTGGCRDIRLGLLRATGRSSIMEDPLRALRGVRFAAQFQLTIMPETAVLMKQGCRKLSQVAGERTWQELTGFLGLPAVYPWVDYADRELKLWHVLLPGRLRMEQTKQNFYHVENVWRHSLRTFHCLEVILKELPFALEEGRQALDSLQRKLAGGRSRLPLLKLAALIHDVGKPDTAVTQPTGRISFHGHSQAGVPYAEAMADQLKMSRAERQYLASLVLLHMQPLHLYTSGNYSDLFLYRLFRTLGDHTPDVLVLSLADLTATYTAGERLSELTPYQHFIFSLIKRYFSESDKFRPVPYLSGSDLLELGVVEGPRVGELLEQLLEAQVTGEVRDVDAARRWVKGKLPTL</sequence>
<dbReference type="Gene3D" id="1.10.3090.10">
    <property type="entry name" value="cca-adding enzyme, domain 2"/>
    <property type="match status" value="1"/>
</dbReference>
<dbReference type="AlphaFoldDB" id="A0A1M5C5G5"/>
<name>A0A1M5C5G5_9FIRM</name>
<dbReference type="InterPro" id="IPR006674">
    <property type="entry name" value="HD_domain"/>
</dbReference>
<dbReference type="InterPro" id="IPR003607">
    <property type="entry name" value="HD/PDEase_dom"/>
</dbReference>
<evidence type="ECO:0000259" key="9">
    <source>
        <dbReference type="SMART" id="SM00471"/>
    </source>
</evidence>
<dbReference type="RefSeq" id="WP_073240004.1">
    <property type="nucleotide sequence ID" value="NZ_FQUY01000028.1"/>
</dbReference>
<comment type="similarity">
    <text evidence="8">Belongs to the tRNA nucleotidyltransferase/poly(A) polymerase family.</text>
</comment>
<dbReference type="OrthoDB" id="9805698at2"/>
<dbReference type="CDD" id="cd00077">
    <property type="entry name" value="HDc"/>
    <property type="match status" value="1"/>
</dbReference>
<evidence type="ECO:0000256" key="7">
    <source>
        <dbReference type="ARBA" id="ARBA00022884"/>
    </source>
</evidence>
<keyword evidence="6" id="KW-0460">Magnesium</keyword>
<evidence type="ECO:0000256" key="1">
    <source>
        <dbReference type="ARBA" id="ARBA00022679"/>
    </source>
</evidence>
<dbReference type="EMBL" id="FQUY01000028">
    <property type="protein sequence ID" value="SHF49941.1"/>
    <property type="molecule type" value="Genomic_DNA"/>
</dbReference>
<gene>
    <name evidence="10" type="ORF">SAMN02745133_02810</name>
</gene>
<evidence type="ECO:0000256" key="4">
    <source>
        <dbReference type="ARBA" id="ARBA00022723"/>
    </source>
</evidence>
<dbReference type="GO" id="GO:0008033">
    <property type="term" value="P:tRNA processing"/>
    <property type="evidence" value="ECO:0007669"/>
    <property type="project" value="UniProtKB-KW"/>
</dbReference>
<keyword evidence="2" id="KW-0819">tRNA processing</keyword>
<dbReference type="PANTHER" id="PTHR47545:SF2">
    <property type="entry name" value="CC-ADDING TRNA NUCLEOTIDYLTRANSFERASE"/>
    <property type="match status" value="1"/>
</dbReference>
<dbReference type="Proteomes" id="UP000184148">
    <property type="component" value="Unassembled WGS sequence"/>
</dbReference>
<accession>A0A1M5C5G5</accession>
<reference evidence="11" key="1">
    <citation type="submission" date="2016-11" db="EMBL/GenBank/DDBJ databases">
        <authorList>
            <person name="Varghese N."/>
            <person name="Submissions S."/>
        </authorList>
    </citation>
    <scope>NUCLEOTIDE SEQUENCE [LARGE SCALE GENOMIC DNA]</scope>
    <source>
        <strain evidence="11">DSM 12395</strain>
    </source>
</reference>
<evidence type="ECO:0000313" key="11">
    <source>
        <dbReference type="Proteomes" id="UP000184148"/>
    </source>
</evidence>
<keyword evidence="3" id="KW-0548">Nucleotidyltransferase</keyword>
<keyword evidence="7 8" id="KW-0694">RNA-binding</keyword>
<keyword evidence="11" id="KW-1185">Reference proteome</keyword>
<dbReference type="GO" id="GO:0016779">
    <property type="term" value="F:nucleotidyltransferase activity"/>
    <property type="evidence" value="ECO:0007669"/>
    <property type="project" value="UniProtKB-KW"/>
</dbReference>
<evidence type="ECO:0000313" key="10">
    <source>
        <dbReference type="EMBL" id="SHF49941.1"/>
    </source>
</evidence>
<dbReference type="SUPFAM" id="SSF81301">
    <property type="entry name" value="Nucleotidyltransferase"/>
    <property type="match status" value="1"/>
</dbReference>
<evidence type="ECO:0000256" key="3">
    <source>
        <dbReference type="ARBA" id="ARBA00022695"/>
    </source>
</evidence>
<dbReference type="SUPFAM" id="SSF81891">
    <property type="entry name" value="Poly A polymerase C-terminal region-like"/>
    <property type="match status" value="1"/>
</dbReference>
<evidence type="ECO:0000256" key="5">
    <source>
        <dbReference type="ARBA" id="ARBA00022741"/>
    </source>
</evidence>
<keyword evidence="1 8" id="KW-0808">Transferase</keyword>
<keyword evidence="4" id="KW-0479">Metal-binding</keyword>
<dbReference type="InterPro" id="IPR043519">
    <property type="entry name" value="NT_sf"/>
</dbReference>
<proteinExistence type="inferred from homology"/>
<dbReference type="PANTHER" id="PTHR47545">
    <property type="entry name" value="MULTIFUNCTIONAL CCA PROTEIN"/>
    <property type="match status" value="1"/>
</dbReference>
<protein>
    <submittedName>
        <fullName evidence="10">Poly(A) polymerase</fullName>
    </submittedName>
</protein>
<dbReference type="GO" id="GO:0046872">
    <property type="term" value="F:metal ion binding"/>
    <property type="evidence" value="ECO:0007669"/>
    <property type="project" value="UniProtKB-KW"/>
</dbReference>
<dbReference type="InterPro" id="IPR050124">
    <property type="entry name" value="tRNA_CCA-adding_enzyme"/>
</dbReference>
<dbReference type="Pfam" id="PF01966">
    <property type="entry name" value="HD"/>
    <property type="match status" value="1"/>
</dbReference>
<dbReference type="GO" id="GO:0003723">
    <property type="term" value="F:RNA binding"/>
    <property type="evidence" value="ECO:0007669"/>
    <property type="project" value="UniProtKB-KW"/>
</dbReference>
<feature type="domain" description="HD/PDEase" evidence="9">
    <location>
        <begin position="234"/>
        <end position="396"/>
    </location>
</feature>